<dbReference type="InterPro" id="IPR035441">
    <property type="entry name" value="TFIIS/LEDGF_dom_sf"/>
</dbReference>
<accession>A0A5A7R908</accession>
<feature type="region of interest" description="Disordered" evidence="1">
    <location>
        <begin position="53"/>
        <end position="120"/>
    </location>
</feature>
<feature type="compositionally biased region" description="Basic and acidic residues" evidence="1">
    <location>
        <begin position="68"/>
        <end position="97"/>
    </location>
</feature>
<name>A0A5A7R908_STRAF</name>
<dbReference type="Gene3D" id="1.20.930.10">
    <property type="entry name" value="Conserved domain common to transcription factors TFIIS, elongin A, CRSP70"/>
    <property type="match status" value="1"/>
</dbReference>
<protein>
    <submittedName>
        <fullName evidence="3">Transcription elongation factor A protein 2</fullName>
    </submittedName>
</protein>
<organism evidence="3 4">
    <name type="scientific">Striga asiatica</name>
    <name type="common">Asiatic witchweed</name>
    <name type="synonym">Buchnera asiatica</name>
    <dbReference type="NCBI Taxonomy" id="4170"/>
    <lineage>
        <taxon>Eukaryota</taxon>
        <taxon>Viridiplantae</taxon>
        <taxon>Streptophyta</taxon>
        <taxon>Embryophyta</taxon>
        <taxon>Tracheophyta</taxon>
        <taxon>Spermatophyta</taxon>
        <taxon>Magnoliopsida</taxon>
        <taxon>eudicotyledons</taxon>
        <taxon>Gunneridae</taxon>
        <taxon>Pentapetalae</taxon>
        <taxon>asterids</taxon>
        <taxon>lamiids</taxon>
        <taxon>Lamiales</taxon>
        <taxon>Orobanchaceae</taxon>
        <taxon>Buchnereae</taxon>
        <taxon>Striga</taxon>
    </lineage>
</organism>
<proteinExistence type="predicted"/>
<reference evidence="4" key="1">
    <citation type="journal article" date="2019" name="Curr. Biol.">
        <title>Genome Sequence of Striga asiatica Provides Insight into the Evolution of Plant Parasitism.</title>
        <authorList>
            <person name="Yoshida S."/>
            <person name="Kim S."/>
            <person name="Wafula E.K."/>
            <person name="Tanskanen J."/>
            <person name="Kim Y.M."/>
            <person name="Honaas L."/>
            <person name="Yang Z."/>
            <person name="Spallek T."/>
            <person name="Conn C.E."/>
            <person name="Ichihashi Y."/>
            <person name="Cheong K."/>
            <person name="Cui S."/>
            <person name="Der J.P."/>
            <person name="Gundlach H."/>
            <person name="Jiao Y."/>
            <person name="Hori C."/>
            <person name="Ishida J.K."/>
            <person name="Kasahara H."/>
            <person name="Kiba T."/>
            <person name="Kim M.S."/>
            <person name="Koo N."/>
            <person name="Laohavisit A."/>
            <person name="Lee Y.H."/>
            <person name="Lumba S."/>
            <person name="McCourt P."/>
            <person name="Mortimer J.C."/>
            <person name="Mutuku J.M."/>
            <person name="Nomura T."/>
            <person name="Sasaki-Sekimoto Y."/>
            <person name="Seto Y."/>
            <person name="Wang Y."/>
            <person name="Wakatake T."/>
            <person name="Sakakibara H."/>
            <person name="Demura T."/>
            <person name="Yamaguchi S."/>
            <person name="Yoneyama K."/>
            <person name="Manabe R.I."/>
            <person name="Nelson D.C."/>
            <person name="Schulman A.H."/>
            <person name="Timko M.P."/>
            <person name="dePamphilis C.W."/>
            <person name="Choi D."/>
            <person name="Shirasu K."/>
        </authorList>
    </citation>
    <scope>NUCLEOTIDE SEQUENCE [LARGE SCALE GENOMIC DNA]</scope>
    <source>
        <strain evidence="4">cv. UVA1</strain>
    </source>
</reference>
<dbReference type="PANTHER" id="PTHR46554">
    <property type="entry name" value="MEDIATOR OF RNA POLYMERASE II TRANSCRIPTION SUBUNIT 26A-RELATED"/>
    <property type="match status" value="1"/>
</dbReference>
<keyword evidence="3" id="KW-0648">Protein biosynthesis</keyword>
<dbReference type="Proteomes" id="UP000325081">
    <property type="component" value="Unassembled WGS sequence"/>
</dbReference>
<dbReference type="InterPro" id="IPR017923">
    <property type="entry name" value="TFIIS_N"/>
</dbReference>
<dbReference type="Pfam" id="PF08711">
    <property type="entry name" value="Med26"/>
    <property type="match status" value="1"/>
</dbReference>
<dbReference type="PANTHER" id="PTHR46554:SF2">
    <property type="entry name" value="TFIIS N-TERMINAL DOMAIN-CONTAINING PROTEIN"/>
    <property type="match status" value="1"/>
</dbReference>
<keyword evidence="4" id="KW-1185">Reference proteome</keyword>
<comment type="caution">
    <text evidence="3">The sequence shown here is derived from an EMBL/GenBank/DDBJ whole genome shotgun (WGS) entry which is preliminary data.</text>
</comment>
<dbReference type="AlphaFoldDB" id="A0A5A7R908"/>
<feature type="domain" description="TFIIS N-terminal" evidence="2">
    <location>
        <begin position="26"/>
        <end position="55"/>
    </location>
</feature>
<dbReference type="GO" id="GO:0003746">
    <property type="term" value="F:translation elongation factor activity"/>
    <property type="evidence" value="ECO:0007669"/>
    <property type="project" value="UniProtKB-KW"/>
</dbReference>
<evidence type="ECO:0000259" key="2">
    <source>
        <dbReference type="Pfam" id="PF08711"/>
    </source>
</evidence>
<dbReference type="OrthoDB" id="1939063at2759"/>
<dbReference type="EMBL" id="BKCP01010514">
    <property type="protein sequence ID" value="GER52804.1"/>
    <property type="molecule type" value="Genomic_DNA"/>
</dbReference>
<keyword evidence="3" id="KW-0251">Elongation factor</keyword>
<evidence type="ECO:0000313" key="3">
    <source>
        <dbReference type="EMBL" id="GER52804.1"/>
    </source>
</evidence>
<evidence type="ECO:0000256" key="1">
    <source>
        <dbReference type="SAM" id="MobiDB-lite"/>
    </source>
</evidence>
<feature type="compositionally biased region" description="Acidic residues" evidence="1">
    <location>
        <begin position="57"/>
        <end position="67"/>
    </location>
</feature>
<evidence type="ECO:0000313" key="4">
    <source>
        <dbReference type="Proteomes" id="UP000325081"/>
    </source>
</evidence>
<dbReference type="SUPFAM" id="SSF47676">
    <property type="entry name" value="Conserved domain common to transcription factors TFIIS, elongin A, CRSP70"/>
    <property type="match status" value="1"/>
</dbReference>
<sequence>MDLICFTDFETLYLILDLSDEVLFDSLRRLQLMHLFVETLKATEIGKSVNALHDAGDDHEVDGEDEGIDCHGRREGEAGQLQEEARGVEEGEQKDPSGVEEGVDGSGWDAAENIFSSGRR</sequence>
<gene>
    <name evidence="3" type="ORF">STAS_30280</name>
</gene>